<feature type="chain" id="PRO_5015471467" description="Outer membrane protein beta-barrel domain-containing protein" evidence="2">
    <location>
        <begin position="29"/>
        <end position="209"/>
    </location>
</feature>
<dbReference type="EMBL" id="CP020919">
    <property type="protein sequence ID" value="AWG24279.1"/>
    <property type="molecule type" value="Genomic_DNA"/>
</dbReference>
<feature type="domain" description="Outer membrane protein beta-barrel" evidence="3">
    <location>
        <begin position="20"/>
        <end position="209"/>
    </location>
</feature>
<dbReference type="InterPro" id="IPR011250">
    <property type="entry name" value="OMP/PagP_B-barrel"/>
</dbReference>
<proteinExistence type="predicted"/>
<evidence type="ECO:0000256" key="1">
    <source>
        <dbReference type="ARBA" id="ARBA00022729"/>
    </source>
</evidence>
<evidence type="ECO:0000313" key="4">
    <source>
        <dbReference type="EMBL" id="AWG24279.1"/>
    </source>
</evidence>
<feature type="signal peptide" evidence="2">
    <location>
        <begin position="1"/>
        <end position="28"/>
    </location>
</feature>
<protein>
    <recommendedName>
        <fullName evidence="3">Outer membrane protein beta-barrel domain-containing protein</fullName>
    </recommendedName>
</protein>
<gene>
    <name evidence="4" type="ORF">FK004_03090</name>
</gene>
<dbReference type="Proteomes" id="UP000244677">
    <property type="component" value="Chromosome"/>
</dbReference>
<dbReference type="InterPro" id="IPR027385">
    <property type="entry name" value="Beta-barrel_OMP"/>
</dbReference>
<dbReference type="KEGG" id="fki:FK004_03090"/>
<organism evidence="4 5">
    <name type="scientific">Flavobacterium kingsejongi</name>
    <dbReference type="NCBI Taxonomy" id="1678728"/>
    <lineage>
        <taxon>Bacteria</taxon>
        <taxon>Pseudomonadati</taxon>
        <taxon>Bacteroidota</taxon>
        <taxon>Flavobacteriia</taxon>
        <taxon>Flavobacteriales</taxon>
        <taxon>Flavobacteriaceae</taxon>
        <taxon>Flavobacterium</taxon>
    </lineage>
</organism>
<dbReference type="Pfam" id="PF13505">
    <property type="entry name" value="OMP_b-brl"/>
    <property type="match status" value="1"/>
</dbReference>
<evidence type="ECO:0000313" key="5">
    <source>
        <dbReference type="Proteomes" id="UP000244677"/>
    </source>
</evidence>
<keyword evidence="1 2" id="KW-0732">Signal</keyword>
<dbReference type="AlphaFoldDB" id="A0A2S1LKQ5"/>
<sequence length="209" mass="22695">MCVILNLLIMKKILFSTMALMAFGFMNAQENANVPITNNGFKQGDVFMTGSIGIGSESTGDNKTNSFNVKPKAAYFLTENIAVGAALGFMSGKTEVPLAPDVKTTEFSVGVFGRYYFTPGSTFSVFGELGVDYIHSKQEALTEDTSNAFRIGLAPGVNYFVSQHFALEATFGVLSYRTNNPSTDGVDNTDNFNLGLNFTDINLGLIYRF</sequence>
<dbReference type="Gene3D" id="2.40.160.20">
    <property type="match status" value="1"/>
</dbReference>
<evidence type="ECO:0000259" key="3">
    <source>
        <dbReference type="Pfam" id="PF13505"/>
    </source>
</evidence>
<name>A0A2S1LKQ5_9FLAO</name>
<reference evidence="4 5" key="1">
    <citation type="submission" date="2017-04" db="EMBL/GenBank/DDBJ databases">
        <title>Complete genome sequence of Flavobacterium kingsejong AJ004.</title>
        <authorList>
            <person name="Lee P.C."/>
        </authorList>
    </citation>
    <scope>NUCLEOTIDE SEQUENCE [LARGE SCALE GENOMIC DNA]</scope>
    <source>
        <strain evidence="4 5">AJ004</strain>
    </source>
</reference>
<keyword evidence="5" id="KW-1185">Reference proteome</keyword>
<evidence type="ECO:0000256" key="2">
    <source>
        <dbReference type="SAM" id="SignalP"/>
    </source>
</evidence>
<accession>A0A2S1LKQ5</accession>
<dbReference type="SUPFAM" id="SSF56925">
    <property type="entry name" value="OMPA-like"/>
    <property type="match status" value="1"/>
</dbReference>